<protein>
    <submittedName>
        <fullName evidence="5">AraC-like DNA-binding protein</fullName>
    </submittedName>
</protein>
<dbReference type="SMART" id="SM00342">
    <property type="entry name" value="HTH_ARAC"/>
    <property type="match status" value="1"/>
</dbReference>
<dbReference type="AlphaFoldDB" id="A0A840KBC5"/>
<evidence type="ECO:0000313" key="6">
    <source>
        <dbReference type="Proteomes" id="UP000592180"/>
    </source>
</evidence>
<organism evidence="5 6">
    <name type="scientific">Chryseobacterium defluvii</name>
    <dbReference type="NCBI Taxonomy" id="160396"/>
    <lineage>
        <taxon>Bacteria</taxon>
        <taxon>Pseudomonadati</taxon>
        <taxon>Bacteroidota</taxon>
        <taxon>Flavobacteriia</taxon>
        <taxon>Flavobacteriales</taxon>
        <taxon>Weeksellaceae</taxon>
        <taxon>Chryseobacterium group</taxon>
        <taxon>Chryseobacterium</taxon>
    </lineage>
</organism>
<evidence type="ECO:0000256" key="1">
    <source>
        <dbReference type="ARBA" id="ARBA00023015"/>
    </source>
</evidence>
<dbReference type="Gene3D" id="1.10.10.60">
    <property type="entry name" value="Homeodomain-like"/>
    <property type="match status" value="1"/>
</dbReference>
<dbReference type="SUPFAM" id="SSF46689">
    <property type="entry name" value="Homeodomain-like"/>
    <property type="match status" value="1"/>
</dbReference>
<gene>
    <name evidence="5" type="ORF">HNP38_000550</name>
</gene>
<sequence>MENEKSILKRSEEITGRYFLLLDQHIQDVISGNALEFMELNEIADKLAVSHKHLTDTIKKEKGNHPCHFYDAKIIEQIEKMLSESDLSIAEIARIFTYDPSNFSKFFKKWTGYTPGIFRKKIKKSKDQV</sequence>
<name>A0A840KBC5_9FLAO</name>
<dbReference type="PANTHER" id="PTHR43280">
    <property type="entry name" value="ARAC-FAMILY TRANSCRIPTIONAL REGULATOR"/>
    <property type="match status" value="1"/>
</dbReference>
<reference evidence="5 6" key="1">
    <citation type="submission" date="2020-08" db="EMBL/GenBank/DDBJ databases">
        <title>Functional genomics of gut bacteria from endangered species of beetles.</title>
        <authorList>
            <person name="Carlos-Shanley C."/>
        </authorList>
    </citation>
    <scope>NUCLEOTIDE SEQUENCE [LARGE SCALE GENOMIC DNA]</scope>
    <source>
        <strain evidence="5 6">S00151</strain>
    </source>
</reference>
<proteinExistence type="predicted"/>
<dbReference type="GO" id="GO:0003700">
    <property type="term" value="F:DNA-binding transcription factor activity"/>
    <property type="evidence" value="ECO:0007669"/>
    <property type="project" value="InterPro"/>
</dbReference>
<keyword evidence="6" id="KW-1185">Reference proteome</keyword>
<dbReference type="GO" id="GO:0043565">
    <property type="term" value="F:sequence-specific DNA binding"/>
    <property type="evidence" value="ECO:0007669"/>
    <property type="project" value="InterPro"/>
</dbReference>
<comment type="caution">
    <text evidence="5">The sequence shown here is derived from an EMBL/GenBank/DDBJ whole genome shotgun (WGS) entry which is preliminary data.</text>
</comment>
<keyword evidence="3" id="KW-0804">Transcription</keyword>
<keyword evidence="1" id="KW-0805">Transcription regulation</keyword>
<evidence type="ECO:0000256" key="2">
    <source>
        <dbReference type="ARBA" id="ARBA00023125"/>
    </source>
</evidence>
<accession>A0A840KBC5</accession>
<dbReference type="RefSeq" id="WP_184184084.1">
    <property type="nucleotide sequence ID" value="NZ_JACHLE010000001.1"/>
</dbReference>
<feature type="domain" description="HTH araC/xylS-type" evidence="4">
    <location>
        <begin position="24"/>
        <end position="121"/>
    </location>
</feature>
<dbReference type="PANTHER" id="PTHR43280:SF32">
    <property type="entry name" value="TRANSCRIPTIONAL REGULATORY PROTEIN"/>
    <property type="match status" value="1"/>
</dbReference>
<dbReference type="Proteomes" id="UP000592180">
    <property type="component" value="Unassembled WGS sequence"/>
</dbReference>
<evidence type="ECO:0000259" key="4">
    <source>
        <dbReference type="PROSITE" id="PS01124"/>
    </source>
</evidence>
<dbReference type="EMBL" id="JACHLE010000001">
    <property type="protein sequence ID" value="MBB4805278.1"/>
    <property type="molecule type" value="Genomic_DNA"/>
</dbReference>
<dbReference type="InterPro" id="IPR018060">
    <property type="entry name" value="HTH_AraC"/>
</dbReference>
<dbReference type="Pfam" id="PF12833">
    <property type="entry name" value="HTH_18"/>
    <property type="match status" value="1"/>
</dbReference>
<evidence type="ECO:0000313" key="5">
    <source>
        <dbReference type="EMBL" id="MBB4805278.1"/>
    </source>
</evidence>
<keyword evidence="2 5" id="KW-0238">DNA-binding</keyword>
<dbReference type="InterPro" id="IPR009057">
    <property type="entry name" value="Homeodomain-like_sf"/>
</dbReference>
<dbReference type="PROSITE" id="PS01124">
    <property type="entry name" value="HTH_ARAC_FAMILY_2"/>
    <property type="match status" value="1"/>
</dbReference>
<evidence type="ECO:0000256" key="3">
    <source>
        <dbReference type="ARBA" id="ARBA00023163"/>
    </source>
</evidence>